<dbReference type="EMBL" id="BOOJ01000046">
    <property type="protein sequence ID" value="GIH94703.1"/>
    <property type="molecule type" value="Genomic_DNA"/>
</dbReference>
<name>A0A8J3SI06_9ACTN</name>
<dbReference type="PROSITE" id="PS51819">
    <property type="entry name" value="VOC"/>
    <property type="match status" value="2"/>
</dbReference>
<dbReference type="SUPFAM" id="SSF54593">
    <property type="entry name" value="Glyoxalase/Bleomycin resistance protein/Dihydroxybiphenyl dioxygenase"/>
    <property type="match status" value="2"/>
</dbReference>
<dbReference type="InterPro" id="IPR004360">
    <property type="entry name" value="Glyas_Fos-R_dOase_dom"/>
</dbReference>
<dbReference type="Pfam" id="PF00903">
    <property type="entry name" value="Glyoxalase"/>
    <property type="match status" value="2"/>
</dbReference>
<dbReference type="Proteomes" id="UP000619788">
    <property type="component" value="Unassembled WGS sequence"/>
</dbReference>
<dbReference type="InterPro" id="IPR029068">
    <property type="entry name" value="Glyas_Bleomycin-R_OHBP_Dase"/>
</dbReference>
<comment type="caution">
    <text evidence="2">The sequence shown here is derived from an EMBL/GenBank/DDBJ whole genome shotgun (WGS) entry which is preliminary data.</text>
</comment>
<evidence type="ECO:0000313" key="3">
    <source>
        <dbReference type="Proteomes" id="UP000619788"/>
    </source>
</evidence>
<protein>
    <submittedName>
        <fullName evidence="2">Putative glyoxylase CFP32</fullName>
    </submittedName>
</protein>
<dbReference type="PANTHER" id="PTHR33993">
    <property type="entry name" value="GLYOXALASE-RELATED"/>
    <property type="match status" value="1"/>
</dbReference>
<dbReference type="Gene3D" id="3.10.180.10">
    <property type="entry name" value="2,3-Dihydroxybiphenyl 1,2-Dioxygenase, domain 1"/>
    <property type="match status" value="2"/>
</dbReference>
<dbReference type="InterPro" id="IPR037523">
    <property type="entry name" value="VOC_core"/>
</dbReference>
<reference evidence="2 3" key="1">
    <citation type="submission" date="2021-01" db="EMBL/GenBank/DDBJ databases">
        <title>Whole genome shotgun sequence of Planobispora siamensis NBRC 107568.</title>
        <authorList>
            <person name="Komaki H."/>
            <person name="Tamura T."/>
        </authorList>
    </citation>
    <scope>NUCLEOTIDE SEQUENCE [LARGE SCALE GENOMIC DNA]</scope>
    <source>
        <strain evidence="2 3">NBRC 107568</strain>
    </source>
</reference>
<accession>A0A8J3SI06</accession>
<keyword evidence="3" id="KW-1185">Reference proteome</keyword>
<evidence type="ECO:0000259" key="1">
    <source>
        <dbReference type="PROSITE" id="PS51819"/>
    </source>
</evidence>
<dbReference type="InterPro" id="IPR052164">
    <property type="entry name" value="Anthracycline_SecMetBiosynth"/>
</dbReference>
<dbReference type="CDD" id="cd07247">
    <property type="entry name" value="SgaA_N_like"/>
    <property type="match status" value="2"/>
</dbReference>
<gene>
    <name evidence="2" type="primary">cfp32</name>
    <name evidence="2" type="ORF">Psi01_53330</name>
</gene>
<dbReference type="PANTHER" id="PTHR33993:SF14">
    <property type="entry name" value="GB|AAF24581.1"/>
    <property type="match status" value="1"/>
</dbReference>
<sequence length="267" mass="29072">MPERSGYASGTPCWVELSSTDVALSAGFYRELFGWEAMFDSDPDQGGYGRFTCEGRLVAGITLAACRTVPAMWNVYIAVDDAAATLEEVRAAGGEVVLEPMQIMDRGVMAAFQDPTGAFLSIWQRMSDFGAEVTVEPGAFGWVELSARDPAVALSFYPRVFGWEPREHGTGRRRYVEWYLGDRRVAGMAPMGPDIPADVPSQWRTYFVVEDAEATVAKVRELGGKVFTEPLSTYGGPLAVLADPEFAVFAILQLDPSLVPPSQPPPS</sequence>
<proteinExistence type="predicted"/>
<feature type="domain" description="VOC" evidence="1">
    <location>
        <begin position="139"/>
        <end position="254"/>
    </location>
</feature>
<feature type="domain" description="VOC" evidence="1">
    <location>
        <begin position="11"/>
        <end position="125"/>
    </location>
</feature>
<organism evidence="2 3">
    <name type="scientific">Planobispora siamensis</name>
    <dbReference type="NCBI Taxonomy" id="936338"/>
    <lineage>
        <taxon>Bacteria</taxon>
        <taxon>Bacillati</taxon>
        <taxon>Actinomycetota</taxon>
        <taxon>Actinomycetes</taxon>
        <taxon>Streptosporangiales</taxon>
        <taxon>Streptosporangiaceae</taxon>
        <taxon>Planobispora</taxon>
    </lineage>
</organism>
<dbReference type="AlphaFoldDB" id="A0A8J3SI06"/>
<dbReference type="RefSeq" id="WP_204066829.1">
    <property type="nucleotide sequence ID" value="NZ_BOOJ01000046.1"/>
</dbReference>
<evidence type="ECO:0000313" key="2">
    <source>
        <dbReference type="EMBL" id="GIH94703.1"/>
    </source>
</evidence>